<dbReference type="Proteomes" id="UP000217005">
    <property type="component" value="Unassembled WGS sequence"/>
</dbReference>
<feature type="signal peptide" evidence="4">
    <location>
        <begin position="1"/>
        <end position="27"/>
    </location>
</feature>
<feature type="binding site" evidence="2">
    <location>
        <position position="178"/>
    </location>
    <ligand>
        <name>substrate</name>
    </ligand>
</feature>
<feature type="chain" id="PRO_5013306146" evidence="4">
    <location>
        <begin position="28"/>
        <end position="366"/>
    </location>
</feature>
<feature type="binding site" evidence="3">
    <location>
        <position position="241"/>
    </location>
    <ligand>
        <name>substrate</name>
    </ligand>
</feature>
<reference evidence="5 8" key="2">
    <citation type="submission" date="2017-05" db="EMBL/GenBank/DDBJ databases">
        <title>Complete and WGS of Bordetella genogroups.</title>
        <authorList>
            <person name="Spilker T."/>
            <person name="LiPuma J."/>
        </authorList>
    </citation>
    <scope>NUCLEOTIDE SEQUENCE [LARGE SCALE GENOMIC DNA]</scope>
    <source>
        <strain evidence="5 8">AU17610</strain>
    </source>
</reference>
<proteinExistence type="predicted"/>
<accession>A0A261STT5</accession>
<organism evidence="5 8">
    <name type="scientific">Bordetella genomosp. 1</name>
    <dbReference type="NCBI Taxonomy" id="1395607"/>
    <lineage>
        <taxon>Bacteria</taxon>
        <taxon>Pseudomonadati</taxon>
        <taxon>Pseudomonadota</taxon>
        <taxon>Betaproteobacteria</taxon>
        <taxon>Burkholderiales</taxon>
        <taxon>Alcaligenaceae</taxon>
        <taxon>Bordetella</taxon>
    </lineage>
</organism>
<feature type="binding site" evidence="3">
    <location>
        <position position="215"/>
    </location>
    <ligand>
        <name>substrate</name>
    </ligand>
</feature>
<reference evidence="6 7" key="1">
    <citation type="submission" date="2017-05" db="EMBL/GenBank/DDBJ databases">
        <title>Complete and WGS of Bordetella genogroups.</title>
        <authorList>
            <person name="Spilker T."/>
            <person name="Lipuma J."/>
        </authorList>
    </citation>
    <scope>NUCLEOTIDE SEQUENCE [LARGE SCALE GENOMIC DNA]</scope>
    <source>
        <strain evidence="6 7">AU9795</strain>
    </source>
</reference>
<gene>
    <name evidence="6" type="ORF">CAL27_05940</name>
    <name evidence="5" type="ORF">CEG14_03300</name>
</gene>
<sequence>MQRRSFLKKAGLGAVAGSAAVAAPVFAQEMPAINWRLASSFSRSLDTLYGTGDIFCKYVSEATGGKFNIRQFPGGEIVPALQVFDAVSNNTIECGHTVSYYYYGKDPALCFDSAVPFGLNARQMNAWMFDGDGMKLTREMFKPHKIVNLPMGNTGVQMGGWYRKEIKTPEDLKGLKMRTAGFAGEVLSRMGVVPQQIAGGDIYPSLEKGTLDAVEFVGPYDDEKLGFNKVAKFYYYPGWWEGGPQVSLYMNEDAWGKLPKNYQAIVEAASRVAHVAMTSRYDALNAGALRRLIAGGAELRAFPRSVMDASFEAANTVYAEFCAKDPKFKAIFDNYMGFRDDLLPWFRLAEGAYDQYLGVALAARRK</sequence>
<dbReference type="NCBIfam" id="NF037995">
    <property type="entry name" value="TRAP_S1"/>
    <property type="match status" value="1"/>
</dbReference>
<dbReference type="GO" id="GO:0055085">
    <property type="term" value="P:transmembrane transport"/>
    <property type="evidence" value="ECO:0007669"/>
    <property type="project" value="InterPro"/>
</dbReference>
<dbReference type="InterPro" id="IPR019546">
    <property type="entry name" value="TAT_signal_bac_arc"/>
</dbReference>
<evidence type="ECO:0000256" key="1">
    <source>
        <dbReference type="ARBA" id="ARBA00022729"/>
    </source>
</evidence>
<dbReference type="InterPro" id="IPR006311">
    <property type="entry name" value="TAT_signal"/>
</dbReference>
<keyword evidence="7" id="KW-1185">Reference proteome</keyword>
<evidence type="ECO:0000256" key="4">
    <source>
        <dbReference type="SAM" id="SignalP"/>
    </source>
</evidence>
<dbReference type="Pfam" id="PF03480">
    <property type="entry name" value="DctP"/>
    <property type="match status" value="1"/>
</dbReference>
<dbReference type="EMBL" id="NEVL01000001">
    <property type="protein sequence ID" value="OZI40799.1"/>
    <property type="molecule type" value="Genomic_DNA"/>
</dbReference>
<dbReference type="GO" id="GO:0046872">
    <property type="term" value="F:metal ion binding"/>
    <property type="evidence" value="ECO:0007669"/>
    <property type="project" value="UniProtKB-KW"/>
</dbReference>
<feature type="binding site" evidence="3">
    <location>
        <position position="216"/>
    </location>
    <ligand>
        <name>Na(+)</name>
        <dbReference type="ChEBI" id="CHEBI:29101"/>
    </ligand>
</feature>
<dbReference type="Proteomes" id="UP000216354">
    <property type="component" value="Unassembled WGS sequence"/>
</dbReference>
<dbReference type="GO" id="GO:0015849">
    <property type="term" value="P:organic acid transport"/>
    <property type="evidence" value="ECO:0007669"/>
    <property type="project" value="InterPro"/>
</dbReference>
<dbReference type="InterPro" id="IPR038404">
    <property type="entry name" value="TRAP_DctP_sf"/>
</dbReference>
<dbReference type="PROSITE" id="PS51318">
    <property type="entry name" value="TAT"/>
    <property type="match status" value="1"/>
</dbReference>
<dbReference type="PANTHER" id="PTHR33376:SF5">
    <property type="entry name" value="EXTRACYTOPLASMIC SOLUTE RECEPTOR PROTEIN"/>
    <property type="match status" value="1"/>
</dbReference>
<evidence type="ECO:0000313" key="6">
    <source>
        <dbReference type="EMBL" id="OZI68995.1"/>
    </source>
</evidence>
<dbReference type="GO" id="GO:0043177">
    <property type="term" value="F:organic acid binding"/>
    <property type="evidence" value="ECO:0007669"/>
    <property type="project" value="InterPro"/>
</dbReference>
<evidence type="ECO:0000256" key="2">
    <source>
        <dbReference type="PIRSR" id="PIRSR039026-1"/>
    </source>
</evidence>
<dbReference type="GO" id="GO:0031317">
    <property type="term" value="C:tripartite ATP-independent periplasmic transporter complex"/>
    <property type="evidence" value="ECO:0007669"/>
    <property type="project" value="InterPro"/>
</dbReference>
<dbReference type="NCBIfam" id="TIGR01409">
    <property type="entry name" value="TAT_signal_seq"/>
    <property type="match status" value="1"/>
</dbReference>
<evidence type="ECO:0000256" key="3">
    <source>
        <dbReference type="PIRSR" id="PIRSR039026-2"/>
    </source>
</evidence>
<dbReference type="PIRSF" id="PIRSF039026">
    <property type="entry name" value="SiaP"/>
    <property type="match status" value="1"/>
</dbReference>
<feature type="binding site" evidence="2">
    <location>
        <position position="157"/>
    </location>
    <ligand>
        <name>substrate</name>
    </ligand>
</feature>
<comment type="caution">
    <text evidence="5">The sequence shown here is derived from an EMBL/GenBank/DDBJ whole genome shotgun (WGS) entry which is preliminary data.</text>
</comment>
<dbReference type="RefSeq" id="WP_094824913.1">
    <property type="nucleotide sequence ID" value="NZ_NEVL01000001.1"/>
</dbReference>
<dbReference type="CDD" id="cd13682">
    <property type="entry name" value="PBP2_TRAP_alpha-ketoacid"/>
    <property type="match status" value="1"/>
</dbReference>
<dbReference type="OrthoDB" id="9769667at2"/>
<dbReference type="AlphaFoldDB" id="A0A261STT5"/>
<dbReference type="InterPro" id="IPR018389">
    <property type="entry name" value="DctP_fam"/>
</dbReference>
<name>A0A261STT5_9BORD</name>
<dbReference type="InterPro" id="IPR026289">
    <property type="entry name" value="SBP_TakP-like"/>
</dbReference>
<evidence type="ECO:0000313" key="5">
    <source>
        <dbReference type="EMBL" id="OZI40799.1"/>
    </source>
</evidence>
<keyword evidence="3" id="KW-0479">Metal-binding</keyword>
<dbReference type="PANTHER" id="PTHR33376">
    <property type="match status" value="1"/>
</dbReference>
<evidence type="ECO:0000313" key="8">
    <source>
        <dbReference type="Proteomes" id="UP000217005"/>
    </source>
</evidence>
<dbReference type="InterPro" id="IPR041722">
    <property type="entry name" value="TakP/all3028"/>
</dbReference>
<evidence type="ECO:0000313" key="7">
    <source>
        <dbReference type="Proteomes" id="UP000216354"/>
    </source>
</evidence>
<dbReference type="Gene3D" id="3.40.190.170">
    <property type="entry name" value="Bacterial extracellular solute-binding protein, family 7"/>
    <property type="match status" value="1"/>
</dbReference>
<dbReference type="Gene3D" id="3.40.190.10">
    <property type="entry name" value="Periplasmic binding protein-like II"/>
    <property type="match status" value="1"/>
</dbReference>
<protein>
    <submittedName>
        <fullName evidence="5">ABC transporter substrate-binding protein</fullName>
    </submittedName>
</protein>
<dbReference type="EMBL" id="NEVR01000001">
    <property type="protein sequence ID" value="OZI68995.1"/>
    <property type="molecule type" value="Genomic_DNA"/>
</dbReference>
<keyword evidence="1 4" id="KW-0732">Signal</keyword>